<evidence type="ECO:0000256" key="6">
    <source>
        <dbReference type="SAM" id="MobiDB-lite"/>
    </source>
</evidence>
<protein>
    <submittedName>
        <fullName evidence="8">Uncharacterized protein</fullName>
    </submittedName>
</protein>
<dbReference type="InterPro" id="IPR050249">
    <property type="entry name" value="Pseudomonas-type_ThrB"/>
</dbReference>
<dbReference type="PANTHER" id="PTHR21064:SF1">
    <property type="entry name" value="HYDROXYLYSINE KINASE"/>
    <property type="match status" value="1"/>
</dbReference>
<accession>A0A7R8ZA37</accession>
<keyword evidence="5" id="KW-0418">Kinase</keyword>
<keyword evidence="4" id="KW-0808">Transferase</keyword>
<evidence type="ECO:0000256" key="7">
    <source>
        <dbReference type="SAM" id="Phobius"/>
    </source>
</evidence>
<dbReference type="GO" id="GO:0005737">
    <property type="term" value="C:cytoplasm"/>
    <property type="evidence" value="ECO:0007669"/>
    <property type="project" value="UniProtKB-SubCell"/>
</dbReference>
<keyword evidence="7" id="KW-1133">Transmembrane helix</keyword>
<name>A0A7R8ZA37_TIMDO</name>
<dbReference type="EMBL" id="OA568955">
    <property type="protein sequence ID" value="CAD7202087.1"/>
    <property type="molecule type" value="Genomic_DNA"/>
</dbReference>
<evidence type="ECO:0000256" key="5">
    <source>
        <dbReference type="ARBA" id="ARBA00022777"/>
    </source>
</evidence>
<proteinExistence type="inferred from homology"/>
<comment type="subcellular location">
    <subcellularLocation>
        <location evidence="1">Cytoplasm</location>
    </subcellularLocation>
</comment>
<feature type="transmembrane region" description="Helical" evidence="7">
    <location>
        <begin position="12"/>
        <end position="33"/>
    </location>
</feature>
<feature type="region of interest" description="Disordered" evidence="6">
    <location>
        <begin position="367"/>
        <end position="395"/>
    </location>
</feature>
<sequence>MRKREREREENVWLFPLFDDVTAVLAVVLSVIVDLISHQPTRADLGRGQADKRPKSYYPSGITAYLHQSSKGEEGIIRRRMSVHLIVMDQHPNLDLPVLSSRAQHDKRVSQLRHRASVKALKMIDVKERLPRAPARTRILYSLVRCHGHYCTPSSMDWMMSRGSTMSENKQNTEEILQPGVQIRPIISPKEVSEIVQRLYGLRNVQIDELNAYDDKNYYIQVDIDHQSGQEQTKSSEHSRSIIVQGKRAEKIHVCAPQVNAQKKKTTSLRKIYKDTWETSGSHSLVGPTPGTRASHPSRVLTGAIYSHSQKRHYYIHSFSCVGDYAHCAWESSSPLLVRKNGGAYVRAHALLTVQVSTRALKWAHYTTGKARAPKGRNPKSRGPRSRTPPVSSEYNDTFNPDGYVFKVMNSLDSQKHSFIEAQNELLMYLGSNGINCPKPVKNVDGLYYSVEQLPKNGSANSICDALSRLPTEVDGVTFSEEVRSPEDFMVLAVSLGGIPEVEESLPNLRMLQREDPLADSIKEDLNRENDLECKENLKKATEESCLRKVQSYVEEVDTPEAILAEHGTQFTSKMSYNVMAALDRDAIQRELTVLARSRLEWESKERKKAQCHPASPLGIGDLVLLKEAYVSDY</sequence>
<gene>
    <name evidence="8" type="ORF">TDIB3V08_LOCUS8274</name>
</gene>
<dbReference type="PANTHER" id="PTHR21064">
    <property type="entry name" value="AMINOGLYCOSIDE PHOSPHOTRANSFERASE DOMAIN-CONTAINING PROTEIN-RELATED"/>
    <property type="match status" value="1"/>
</dbReference>
<evidence type="ECO:0000256" key="1">
    <source>
        <dbReference type="ARBA" id="ARBA00004496"/>
    </source>
</evidence>
<evidence type="ECO:0000313" key="8">
    <source>
        <dbReference type="EMBL" id="CAD7202087.1"/>
    </source>
</evidence>
<keyword evidence="7" id="KW-0812">Transmembrane</keyword>
<organism evidence="8">
    <name type="scientific">Timema douglasi</name>
    <name type="common">Walking stick</name>
    <dbReference type="NCBI Taxonomy" id="61478"/>
    <lineage>
        <taxon>Eukaryota</taxon>
        <taxon>Metazoa</taxon>
        <taxon>Ecdysozoa</taxon>
        <taxon>Arthropoda</taxon>
        <taxon>Hexapoda</taxon>
        <taxon>Insecta</taxon>
        <taxon>Pterygota</taxon>
        <taxon>Neoptera</taxon>
        <taxon>Polyneoptera</taxon>
        <taxon>Phasmatodea</taxon>
        <taxon>Timematodea</taxon>
        <taxon>Timematoidea</taxon>
        <taxon>Timematidae</taxon>
        <taxon>Timema</taxon>
    </lineage>
</organism>
<keyword evidence="3" id="KW-0963">Cytoplasm</keyword>
<evidence type="ECO:0000256" key="2">
    <source>
        <dbReference type="ARBA" id="ARBA00006219"/>
    </source>
</evidence>
<feature type="compositionally biased region" description="Basic residues" evidence="6">
    <location>
        <begin position="372"/>
        <end position="385"/>
    </location>
</feature>
<comment type="similarity">
    <text evidence="2">Belongs to the aminoglycoside phosphotransferase family.</text>
</comment>
<reference evidence="8" key="1">
    <citation type="submission" date="2020-11" db="EMBL/GenBank/DDBJ databases">
        <authorList>
            <person name="Tran Van P."/>
        </authorList>
    </citation>
    <scope>NUCLEOTIDE SEQUENCE</scope>
</reference>
<evidence type="ECO:0000256" key="4">
    <source>
        <dbReference type="ARBA" id="ARBA00022679"/>
    </source>
</evidence>
<keyword evidence="7" id="KW-0472">Membrane</keyword>
<dbReference type="AlphaFoldDB" id="A0A7R8ZA37"/>
<evidence type="ECO:0000256" key="3">
    <source>
        <dbReference type="ARBA" id="ARBA00022490"/>
    </source>
</evidence>
<dbReference type="GO" id="GO:0019202">
    <property type="term" value="F:amino acid kinase activity"/>
    <property type="evidence" value="ECO:0007669"/>
    <property type="project" value="TreeGrafter"/>
</dbReference>